<evidence type="ECO:0000313" key="2">
    <source>
        <dbReference type="Proteomes" id="UP001500742"/>
    </source>
</evidence>
<proteinExistence type="predicted"/>
<organism evidence="1 2">
    <name type="scientific">Mucilaginibacter dorajii</name>
    <dbReference type="NCBI Taxonomy" id="692994"/>
    <lineage>
        <taxon>Bacteria</taxon>
        <taxon>Pseudomonadati</taxon>
        <taxon>Bacteroidota</taxon>
        <taxon>Sphingobacteriia</taxon>
        <taxon>Sphingobacteriales</taxon>
        <taxon>Sphingobacteriaceae</taxon>
        <taxon>Mucilaginibacter</taxon>
    </lineage>
</organism>
<dbReference type="EMBL" id="BAAAZC010000029">
    <property type="protein sequence ID" value="GAA3986640.1"/>
    <property type="molecule type" value="Genomic_DNA"/>
</dbReference>
<dbReference type="RefSeq" id="WP_259089577.1">
    <property type="nucleotide sequence ID" value="NZ_BAAAZC010000029.1"/>
</dbReference>
<name>A0ABP7QRF2_9SPHI</name>
<gene>
    <name evidence="1" type="ORF">GCM10022210_43890</name>
</gene>
<sequence length="114" mass="12594">MLSKLVKPLLLITLFFALQLSGLRVYAVSADGQGSKTQREASVKQSVQHNQLIAETSAEIHLPALQITVQADACLTSGTRTNLTPVTDLHLSSQLTVPTSRFYRLILFPFHGFW</sequence>
<keyword evidence="2" id="KW-1185">Reference proteome</keyword>
<comment type="caution">
    <text evidence="1">The sequence shown here is derived from an EMBL/GenBank/DDBJ whole genome shotgun (WGS) entry which is preliminary data.</text>
</comment>
<evidence type="ECO:0000313" key="1">
    <source>
        <dbReference type="EMBL" id="GAA3986640.1"/>
    </source>
</evidence>
<accession>A0ABP7QRF2</accession>
<dbReference type="Proteomes" id="UP001500742">
    <property type="component" value="Unassembled WGS sequence"/>
</dbReference>
<reference evidence="2" key="1">
    <citation type="journal article" date="2019" name="Int. J. Syst. Evol. Microbiol.">
        <title>The Global Catalogue of Microorganisms (GCM) 10K type strain sequencing project: providing services to taxonomists for standard genome sequencing and annotation.</title>
        <authorList>
            <consortium name="The Broad Institute Genomics Platform"/>
            <consortium name="The Broad Institute Genome Sequencing Center for Infectious Disease"/>
            <person name="Wu L."/>
            <person name="Ma J."/>
        </authorList>
    </citation>
    <scope>NUCLEOTIDE SEQUENCE [LARGE SCALE GENOMIC DNA]</scope>
    <source>
        <strain evidence="2">JCM 16601</strain>
    </source>
</reference>
<protein>
    <submittedName>
        <fullName evidence="1">Uncharacterized protein</fullName>
    </submittedName>
</protein>